<evidence type="ECO:0000256" key="3">
    <source>
        <dbReference type="SAM" id="SignalP"/>
    </source>
</evidence>
<dbReference type="InterPro" id="IPR050404">
    <property type="entry name" value="Heme-degrading_MO"/>
</dbReference>
<accession>A0ABD3NL74</accession>
<organism evidence="4 5">
    <name type="scientific">Cyclotella atomus</name>
    <dbReference type="NCBI Taxonomy" id="382360"/>
    <lineage>
        <taxon>Eukaryota</taxon>
        <taxon>Sar</taxon>
        <taxon>Stramenopiles</taxon>
        <taxon>Ochrophyta</taxon>
        <taxon>Bacillariophyta</taxon>
        <taxon>Coscinodiscophyceae</taxon>
        <taxon>Thalassiosirophycidae</taxon>
        <taxon>Stephanodiscales</taxon>
        <taxon>Stephanodiscaceae</taxon>
        <taxon>Cyclotella</taxon>
    </lineage>
</organism>
<name>A0ABD3NL74_9STRA</name>
<dbReference type="InterPro" id="IPR011008">
    <property type="entry name" value="Dimeric_a/b-barrel"/>
</dbReference>
<dbReference type="EMBL" id="JALLPJ020001094">
    <property type="protein sequence ID" value="KAL3776563.1"/>
    <property type="molecule type" value="Genomic_DNA"/>
</dbReference>
<keyword evidence="5" id="KW-1185">Reference proteome</keyword>
<reference evidence="4 5" key="1">
    <citation type="submission" date="2024-10" db="EMBL/GenBank/DDBJ databases">
        <title>Updated reference genomes for cyclostephanoid diatoms.</title>
        <authorList>
            <person name="Roberts W.R."/>
            <person name="Alverson A.J."/>
        </authorList>
    </citation>
    <scope>NUCLEOTIDE SEQUENCE [LARGE SCALE GENOMIC DNA]</scope>
    <source>
        <strain evidence="4 5">AJA010-31</strain>
    </source>
</reference>
<evidence type="ECO:0000256" key="2">
    <source>
        <dbReference type="SAM" id="Phobius"/>
    </source>
</evidence>
<gene>
    <name evidence="4" type="ORF">ACHAWO_001747</name>
</gene>
<feature type="transmembrane region" description="Helical" evidence="2">
    <location>
        <begin position="385"/>
        <end position="410"/>
    </location>
</feature>
<keyword evidence="2" id="KW-0812">Transmembrane</keyword>
<dbReference type="PANTHER" id="PTHR34474">
    <property type="entry name" value="SIGNAL TRANSDUCTION PROTEIN TRAP"/>
    <property type="match status" value="1"/>
</dbReference>
<evidence type="ECO:0000313" key="4">
    <source>
        <dbReference type="EMBL" id="KAL3776563.1"/>
    </source>
</evidence>
<dbReference type="Pfam" id="PF07692">
    <property type="entry name" value="Fea1"/>
    <property type="match status" value="1"/>
</dbReference>
<dbReference type="Proteomes" id="UP001530400">
    <property type="component" value="Unassembled WGS sequence"/>
</dbReference>
<comment type="caution">
    <text evidence="4">The sequence shown here is derived from an EMBL/GenBank/DDBJ whole genome shotgun (WGS) entry which is preliminary data.</text>
</comment>
<proteinExistence type="predicted"/>
<feature type="chain" id="PRO_5044800704" evidence="3">
    <location>
        <begin position="20"/>
        <end position="573"/>
    </location>
</feature>
<dbReference type="Gene3D" id="3.30.70.100">
    <property type="match status" value="1"/>
</dbReference>
<sequence>MRFHLTALTAFATTAAVTASWEPIATYAPGSDVTEHNSLDLDMQAILEALSLQTDEGFQNASSIYSEGGYSLDTSDPIRSYQGFSLQAKEKMWEDCPGCPYLDYSYFYNYYGSHTYGDDIVTAALEGSITSLAKGNFDMSGVSFVGREEVAKKGMVVLNNFMYTIREFEDALDDCQSNCVSCNDGSVHAWDEGVAFYTGSLEGADGSGEGVLLYALADKRCVDYHTCSASGNGLDGTSKVNHELFQLFSLGNYQLLTGDCPAARKTKDRVAQLMYIPLVQGALRYAYKMEFLQGGEKENAEGAIFAAGVVPKVAHFNQGAADTIYSNLKMGTRNTNYAATKKAFENVYPQMGITCADVGGLYSEEIGSYYPGAEPCKDTSNSNKAAVIGGAIGGILGVAIVGLVVFIVFIRHKEVSGEPYFTESLLHNKNQATLTSDSVPETVDGWRKVNADGVSILPAKCFVACNQFYIPSLNAVELDSLALICCEEMSRPKDMGLHPWVRRNRHTPCTIWRDRKAFEDWKNGNAFKEAHGGGAAGDEEKVQQQEKPKPLWSKPPVPVFYEVTLVISSPEGS</sequence>
<feature type="compositionally biased region" description="Basic and acidic residues" evidence="1">
    <location>
        <begin position="538"/>
        <end position="549"/>
    </location>
</feature>
<keyword evidence="3" id="KW-0732">Signal</keyword>
<keyword evidence="2" id="KW-0472">Membrane</keyword>
<dbReference type="InterPro" id="IPR011643">
    <property type="entry name" value="HCR1"/>
</dbReference>
<feature type="region of interest" description="Disordered" evidence="1">
    <location>
        <begin position="528"/>
        <end position="555"/>
    </location>
</feature>
<keyword evidence="2" id="KW-1133">Transmembrane helix</keyword>
<feature type="signal peptide" evidence="3">
    <location>
        <begin position="1"/>
        <end position="19"/>
    </location>
</feature>
<dbReference type="SUPFAM" id="SSF54909">
    <property type="entry name" value="Dimeric alpha+beta barrel"/>
    <property type="match status" value="1"/>
</dbReference>
<evidence type="ECO:0000313" key="5">
    <source>
        <dbReference type="Proteomes" id="UP001530400"/>
    </source>
</evidence>
<dbReference type="PANTHER" id="PTHR34474:SF2">
    <property type="entry name" value="SIGNAL TRANSDUCTION PROTEIN TRAP"/>
    <property type="match status" value="1"/>
</dbReference>
<evidence type="ECO:0000256" key="1">
    <source>
        <dbReference type="SAM" id="MobiDB-lite"/>
    </source>
</evidence>
<protein>
    <submittedName>
        <fullName evidence="4">Uncharacterized protein</fullName>
    </submittedName>
</protein>
<dbReference type="AlphaFoldDB" id="A0ABD3NL74"/>